<feature type="region of interest" description="Disordered" evidence="2">
    <location>
        <begin position="140"/>
        <end position="166"/>
    </location>
</feature>
<accession>A0AAD7MTK9</accession>
<feature type="coiled-coil region" evidence="1">
    <location>
        <begin position="28"/>
        <end position="62"/>
    </location>
</feature>
<dbReference type="AlphaFoldDB" id="A0AAD7MTK9"/>
<name>A0AAD7MTK9_9AGAR</name>
<proteinExistence type="predicted"/>
<evidence type="ECO:0000256" key="2">
    <source>
        <dbReference type="SAM" id="MobiDB-lite"/>
    </source>
</evidence>
<evidence type="ECO:0000256" key="1">
    <source>
        <dbReference type="SAM" id="Coils"/>
    </source>
</evidence>
<evidence type="ECO:0000313" key="4">
    <source>
        <dbReference type="Proteomes" id="UP001215280"/>
    </source>
</evidence>
<dbReference type="Proteomes" id="UP001215280">
    <property type="component" value="Unassembled WGS sequence"/>
</dbReference>
<protein>
    <submittedName>
        <fullName evidence="3">Uncharacterized protein</fullName>
    </submittedName>
</protein>
<comment type="caution">
    <text evidence="3">The sequence shown here is derived from an EMBL/GenBank/DDBJ whole genome shotgun (WGS) entry which is preliminary data.</text>
</comment>
<gene>
    <name evidence="3" type="ORF">DFH07DRAFT_994280</name>
</gene>
<sequence length="180" mass="19833">MDALNPYTIIERALHQARQESIETCARMEEQAEEIVSLRRKVQSMVEERERLRENVSDLLKSTADRQRALKVAGDVLAVAAEAIRGARKPKKEIKSELDVQSFCNALVGELRRGASLVGELQELRSMYDKDEEPAPSLLAASEAAAAAAEEEEEEEEVESNATCADDSALCHPALDKPAL</sequence>
<organism evidence="3 4">
    <name type="scientific">Mycena maculata</name>
    <dbReference type="NCBI Taxonomy" id="230809"/>
    <lineage>
        <taxon>Eukaryota</taxon>
        <taxon>Fungi</taxon>
        <taxon>Dikarya</taxon>
        <taxon>Basidiomycota</taxon>
        <taxon>Agaricomycotina</taxon>
        <taxon>Agaricomycetes</taxon>
        <taxon>Agaricomycetidae</taxon>
        <taxon>Agaricales</taxon>
        <taxon>Marasmiineae</taxon>
        <taxon>Mycenaceae</taxon>
        <taxon>Mycena</taxon>
    </lineage>
</organism>
<dbReference type="EMBL" id="JARJLG010000193">
    <property type="protein sequence ID" value="KAJ7730092.1"/>
    <property type="molecule type" value="Genomic_DNA"/>
</dbReference>
<feature type="compositionally biased region" description="Acidic residues" evidence="2">
    <location>
        <begin position="149"/>
        <end position="159"/>
    </location>
</feature>
<keyword evidence="1" id="KW-0175">Coiled coil</keyword>
<keyword evidence="4" id="KW-1185">Reference proteome</keyword>
<reference evidence="3" key="1">
    <citation type="submission" date="2023-03" db="EMBL/GenBank/DDBJ databases">
        <title>Massive genome expansion in bonnet fungi (Mycena s.s.) driven by repeated elements and novel gene families across ecological guilds.</title>
        <authorList>
            <consortium name="Lawrence Berkeley National Laboratory"/>
            <person name="Harder C.B."/>
            <person name="Miyauchi S."/>
            <person name="Viragh M."/>
            <person name="Kuo A."/>
            <person name="Thoen E."/>
            <person name="Andreopoulos B."/>
            <person name="Lu D."/>
            <person name="Skrede I."/>
            <person name="Drula E."/>
            <person name="Henrissat B."/>
            <person name="Morin E."/>
            <person name="Kohler A."/>
            <person name="Barry K."/>
            <person name="LaButti K."/>
            <person name="Morin E."/>
            <person name="Salamov A."/>
            <person name="Lipzen A."/>
            <person name="Mereny Z."/>
            <person name="Hegedus B."/>
            <person name="Baldrian P."/>
            <person name="Stursova M."/>
            <person name="Weitz H."/>
            <person name="Taylor A."/>
            <person name="Grigoriev I.V."/>
            <person name="Nagy L.G."/>
            <person name="Martin F."/>
            <person name="Kauserud H."/>
        </authorList>
    </citation>
    <scope>NUCLEOTIDE SEQUENCE</scope>
    <source>
        <strain evidence="3">CBHHK188m</strain>
    </source>
</reference>
<evidence type="ECO:0000313" key="3">
    <source>
        <dbReference type="EMBL" id="KAJ7730092.1"/>
    </source>
</evidence>